<feature type="transmembrane region" description="Helical" evidence="6">
    <location>
        <begin position="910"/>
        <end position="934"/>
    </location>
</feature>
<feature type="transmembrane region" description="Helical" evidence="6">
    <location>
        <begin position="1077"/>
        <end position="1102"/>
    </location>
</feature>
<keyword evidence="9" id="KW-0675">Receptor</keyword>
<comment type="caution">
    <text evidence="9">The sequence shown here is derived from an EMBL/GenBank/DDBJ whole genome shotgun (WGS) entry which is preliminary data.</text>
</comment>
<protein>
    <submittedName>
        <fullName evidence="9">Transient receptor potential cation channel subfamily M member 2</fullName>
    </submittedName>
</protein>
<dbReference type="EMBL" id="JASAOG010000089">
    <property type="protein sequence ID" value="KAK0053042.1"/>
    <property type="molecule type" value="Genomic_DNA"/>
</dbReference>
<feature type="transmembrane region" description="Helical" evidence="6">
    <location>
        <begin position="671"/>
        <end position="689"/>
    </location>
</feature>
<feature type="transmembrane region" description="Helical" evidence="6">
    <location>
        <begin position="878"/>
        <end position="898"/>
    </location>
</feature>
<evidence type="ECO:0000256" key="1">
    <source>
        <dbReference type="ARBA" id="ARBA00004141"/>
    </source>
</evidence>
<dbReference type="InterPro" id="IPR057366">
    <property type="entry name" value="TRPM-like"/>
</dbReference>
<dbReference type="InterPro" id="IPR050927">
    <property type="entry name" value="TRPM"/>
</dbReference>
<feature type="region of interest" description="Disordered" evidence="5">
    <location>
        <begin position="1"/>
        <end position="23"/>
    </location>
</feature>
<feature type="transmembrane region" description="Helical" evidence="6">
    <location>
        <begin position="946"/>
        <end position="966"/>
    </location>
</feature>
<evidence type="ECO:0000256" key="4">
    <source>
        <dbReference type="ARBA" id="ARBA00023136"/>
    </source>
</evidence>
<keyword evidence="3 6" id="KW-1133">Transmembrane helix</keyword>
<evidence type="ECO:0000256" key="2">
    <source>
        <dbReference type="ARBA" id="ARBA00022692"/>
    </source>
</evidence>
<evidence type="ECO:0000259" key="8">
    <source>
        <dbReference type="Pfam" id="PF25508"/>
    </source>
</evidence>
<name>A0AAD8F610_BIOPF</name>
<gene>
    <name evidence="9" type="ORF">Bpfe_017419</name>
</gene>
<feature type="compositionally biased region" description="Basic and acidic residues" evidence="5">
    <location>
        <begin position="1561"/>
        <end position="1596"/>
    </location>
</feature>
<feature type="domain" description="TRPM-like" evidence="8">
    <location>
        <begin position="652"/>
        <end position="760"/>
    </location>
</feature>
<dbReference type="Proteomes" id="UP001233172">
    <property type="component" value="Unassembled WGS sequence"/>
</dbReference>
<reference evidence="9" key="2">
    <citation type="submission" date="2023-04" db="EMBL/GenBank/DDBJ databases">
        <authorList>
            <person name="Bu L."/>
            <person name="Lu L."/>
            <person name="Laidemitt M.R."/>
            <person name="Zhang S.M."/>
            <person name="Mutuku M."/>
            <person name="Mkoji G."/>
            <person name="Steinauer M."/>
            <person name="Loker E.S."/>
        </authorList>
    </citation>
    <scope>NUCLEOTIDE SEQUENCE</scope>
    <source>
        <strain evidence="9">KasaAsao</strain>
        <tissue evidence="9">Whole Snail</tissue>
    </source>
</reference>
<dbReference type="GO" id="GO:0005261">
    <property type="term" value="F:monoatomic cation channel activity"/>
    <property type="evidence" value="ECO:0007669"/>
    <property type="project" value="TreeGrafter"/>
</dbReference>
<feature type="region of interest" description="Disordered" evidence="5">
    <location>
        <begin position="62"/>
        <end position="97"/>
    </location>
</feature>
<feature type="region of interest" description="Disordered" evidence="5">
    <location>
        <begin position="1561"/>
        <end position="1597"/>
    </location>
</feature>
<dbReference type="PANTHER" id="PTHR13800">
    <property type="entry name" value="TRANSIENT RECEPTOR POTENTIAL CATION CHANNEL, SUBFAMILY M, MEMBER 6"/>
    <property type="match status" value="1"/>
</dbReference>
<feature type="region of interest" description="Disordered" evidence="5">
    <location>
        <begin position="110"/>
        <end position="159"/>
    </location>
</feature>
<organism evidence="9 10">
    <name type="scientific">Biomphalaria pfeifferi</name>
    <name type="common">Bloodfluke planorb</name>
    <name type="synonym">Freshwater snail</name>
    <dbReference type="NCBI Taxonomy" id="112525"/>
    <lineage>
        <taxon>Eukaryota</taxon>
        <taxon>Metazoa</taxon>
        <taxon>Spiralia</taxon>
        <taxon>Lophotrochozoa</taxon>
        <taxon>Mollusca</taxon>
        <taxon>Gastropoda</taxon>
        <taxon>Heterobranchia</taxon>
        <taxon>Euthyneura</taxon>
        <taxon>Panpulmonata</taxon>
        <taxon>Hygrophila</taxon>
        <taxon>Lymnaeoidea</taxon>
        <taxon>Planorbidae</taxon>
        <taxon>Biomphalaria</taxon>
    </lineage>
</organism>
<dbReference type="InterPro" id="IPR005821">
    <property type="entry name" value="Ion_trans_dom"/>
</dbReference>
<feature type="compositionally biased region" description="Basic and acidic residues" evidence="5">
    <location>
        <begin position="1"/>
        <end position="10"/>
    </location>
</feature>
<keyword evidence="4 6" id="KW-0472">Membrane</keyword>
<evidence type="ECO:0000259" key="7">
    <source>
        <dbReference type="Pfam" id="PF00520"/>
    </source>
</evidence>
<dbReference type="Pfam" id="PF25508">
    <property type="entry name" value="TRPM2"/>
    <property type="match status" value="1"/>
</dbReference>
<feature type="compositionally biased region" description="Polar residues" evidence="5">
    <location>
        <begin position="13"/>
        <end position="23"/>
    </location>
</feature>
<sequence>MNLTKNKVEPVAETNNSDSINDVLTGDTVQNEASVNNNGGIQPIADSSVTSAAATQMVTTTLEPNTSSSLKIHATQADNSSKRQTSMSTKPQDQVSITPTDFTKALSAPMTEISLRPNEDVASKNLDSKTVQEPQTKSLSQVTTTPNLYNTGKSSSETTETINHVVTPRESHGTQLSQGNRSFALVDKEKAITNQVNVTRPAFQNQKDNQINKQAPALDVADTSRKQSKIQPSYESAESDPAMKKVVDEYNGRHRALLAANSNSLVWKDKKGNLFTTSDSNISKNTSKLSDVLDAFNFNRPELMIRLLGTPDQDKSSLYGNRELPDLEYCVSYTGKGGIIILPQPLRRRLVQLVDDIGAWIVSDYEGTDIIESTNQPYVLPKQLKPKFYSDNALWPPSFTYSSVRLAYTRRSKNRVQQSTVGNDDSFFESVIVSNGDIRTIRELLELGSGGLAEILASAQDEKWSCNDVNNELKKLEESEEESFEDSDDENVNSREQVKQHSNAGSVIKNVILSEQDYKTLCAITSVFEPDLTLADYGLGRTILLSLLKVYPEKKWKLLKLCVQLGCFDVAKKYVLQDKTSRNLSLPVVQSAFILNRINFIEYFIRIGTFEVMQEDESVMSSIVTDSRAMSFSDSTLWKAKDWYKTDFFGVYDHLFRQCLMSNKIELSKLFWLRTKNPLGTLLLAAAFLKRKAKVEKNHIVKSGYKEAVQQYQNLAATFVDACYDRDQEMTLKMITRKMKQFKDQSCIDMALSSENMDFLVQPACVTLQRRVWSWGNLWDFHTENPEPEKLLWRKQSKSASKTEDTTLPNKVNSTVIDEPEKEIKKKYEQESIRTALKRYYLLLCVPMTMFALNGIGLLIFIYFFGLSLLGRFEQHKFHWLDAYLVSFVTVIIAEEMYEFVLAVKEKKKLAYIVSGWNIVDLSSVTLFVIGTGLRLGAFYSSDITLYNLASIAYSLDFIMFTLRLLHNCYSNPVLGPTCAMIIKTVGILTRFLYILAIFWASYAIASEAVLYPNSVLSYLTFFQLFRKAYWQMFGELFLNEIDAGRSEDTNSLHCTNDASLYGTYEVLRCPTSLGRFYVPILLGAYVMFTNVLLTSLITASFTKSIEKIQQKAKKLWRFQFFLLTRDFSRVLFLPLPFTLISILAYVANDDHRGVDGFSVTDTKSSHLDKISSCIKHHKNILMEMMGLNLKETDSVTDEIKNILQYYFEHFNLFVIKKHKTPTFHDEIGDILMSIKDIVNEVKKKEIRTALIRNIITYSSEVCQPEILIRIKKLDEIQEIFLNLFKTQQTGRIRKRKLTKETEQMFHNVQFELCKKRCDCRILTSSTQNILQGVKSLIEFLEPGKLTLVSEVYEVKKSFADFETFLKEETLVHEMETLVLDLITGIKKESVPIDNLCRKAKELEKLVKEGSWFETKEIKRGKIEPVSLKGRTFSETNLLDKKLKALRGIKRRLKDLVSFQPDFQFDYLSVCKSAQMNDEWKDKVQGLRIALKDYQHVYIDEDTLQMLHELEYIVLEEKLKASNTDNTVIIRDLEQFVIQSCIEPSMQAEWKEKETLERNEAYKEDSKDVVDVSKESDDRTDDKNKDKRELSEKHTSDGQVNVETADLLGEEIKFYWIPMYKVSKAQDADKLPHSAPRERELKHIKFNYKDKKHNIDRRSYLGRYDLDGYKHPINPLWSDIQPENIEHDEPLELLYWGPNHFGVPIITRLKRIKNEIVSKDNKLVIEFLVEKVDTKHPKSFNFQLLKVRCSPDTDPFMEFINSLKKQVPGIPSKDAQKDFVHKKSNAVKERRKTLDTEQPVEHVQSTWKQKMNNALVKILRRQKKRKLITQDNIHMKAYQKLKTMYIGPVKDERYMTEHKWMEIRAINYHNPNTKYQEKIDQHLDTYEWIDYEKYKQVDNIIPEDVFTNVCSHWGAYVERRPPTARNRSTGLPL</sequence>
<feature type="region of interest" description="Disordered" evidence="5">
    <location>
        <begin position="477"/>
        <end position="499"/>
    </location>
</feature>
<keyword evidence="2 6" id="KW-0812">Transmembrane</keyword>
<dbReference type="Pfam" id="PF00520">
    <property type="entry name" value="Ion_trans"/>
    <property type="match status" value="1"/>
</dbReference>
<evidence type="ECO:0000256" key="3">
    <source>
        <dbReference type="ARBA" id="ARBA00022989"/>
    </source>
</evidence>
<dbReference type="GO" id="GO:0005886">
    <property type="term" value="C:plasma membrane"/>
    <property type="evidence" value="ECO:0007669"/>
    <property type="project" value="TreeGrafter"/>
</dbReference>
<feature type="compositionally biased region" description="Acidic residues" evidence="5">
    <location>
        <begin position="478"/>
        <end position="491"/>
    </location>
</feature>
<evidence type="ECO:0000313" key="9">
    <source>
        <dbReference type="EMBL" id="KAK0053042.1"/>
    </source>
</evidence>
<feature type="transmembrane region" description="Helical" evidence="6">
    <location>
        <begin position="1128"/>
        <end position="1148"/>
    </location>
</feature>
<evidence type="ECO:0000256" key="5">
    <source>
        <dbReference type="SAM" id="MobiDB-lite"/>
    </source>
</evidence>
<feature type="domain" description="Ion transport" evidence="7">
    <location>
        <begin position="860"/>
        <end position="1113"/>
    </location>
</feature>
<evidence type="ECO:0000313" key="10">
    <source>
        <dbReference type="Proteomes" id="UP001233172"/>
    </source>
</evidence>
<feature type="compositionally biased region" description="Polar residues" evidence="5">
    <location>
        <begin position="128"/>
        <end position="159"/>
    </location>
</feature>
<comment type="subcellular location">
    <subcellularLocation>
        <location evidence="1">Membrane</location>
        <topology evidence="1">Multi-pass membrane protein</topology>
    </subcellularLocation>
</comment>
<evidence type="ECO:0000256" key="6">
    <source>
        <dbReference type="SAM" id="Phobius"/>
    </source>
</evidence>
<reference evidence="9" key="1">
    <citation type="journal article" date="2023" name="PLoS Negl. Trop. Dis.">
        <title>A genome sequence for Biomphalaria pfeifferi, the major vector snail for the human-infecting parasite Schistosoma mansoni.</title>
        <authorList>
            <person name="Bu L."/>
            <person name="Lu L."/>
            <person name="Laidemitt M.R."/>
            <person name="Zhang S.M."/>
            <person name="Mutuku M."/>
            <person name="Mkoji G."/>
            <person name="Steinauer M."/>
            <person name="Loker E.S."/>
        </authorList>
    </citation>
    <scope>NUCLEOTIDE SEQUENCE</scope>
    <source>
        <strain evidence="9">KasaAsao</strain>
    </source>
</reference>
<accession>A0AAD8F610</accession>
<keyword evidence="10" id="KW-1185">Reference proteome</keyword>
<feature type="region of interest" description="Disordered" evidence="5">
    <location>
        <begin position="217"/>
        <end position="241"/>
    </location>
</feature>
<feature type="transmembrane region" description="Helical" evidence="6">
    <location>
        <begin position="986"/>
        <end position="1006"/>
    </location>
</feature>
<dbReference type="PANTHER" id="PTHR13800:SF1">
    <property type="entry name" value="TRANSIENT RECEPTOR POTENTIAL CATION CHANNEL TRPM"/>
    <property type="match status" value="1"/>
</dbReference>
<feature type="transmembrane region" description="Helical" evidence="6">
    <location>
        <begin position="840"/>
        <end position="866"/>
    </location>
</feature>
<proteinExistence type="predicted"/>
<dbReference type="GO" id="GO:0030001">
    <property type="term" value="P:metal ion transport"/>
    <property type="evidence" value="ECO:0007669"/>
    <property type="project" value="TreeGrafter"/>
</dbReference>